<reference evidence="2" key="1">
    <citation type="journal article" date="2013" name="Nat. Genet.">
        <title>The duck genome and transcriptome provide insight into an avian influenza virus reservoir species.</title>
        <authorList>
            <person name="Huang Y."/>
            <person name="Li Y."/>
            <person name="Burt D.W."/>
            <person name="Chen H."/>
            <person name="Zhang Y."/>
            <person name="Qian W."/>
            <person name="Kim H."/>
            <person name="Gan S."/>
            <person name="Zhao Y."/>
            <person name="Li J."/>
            <person name="Yi K."/>
            <person name="Feng H."/>
            <person name="Zhu P."/>
            <person name="Li B."/>
            <person name="Liu Q."/>
            <person name="Fairley S."/>
            <person name="Magor K.E."/>
            <person name="Du Z."/>
            <person name="Hu X."/>
            <person name="Goodman L."/>
            <person name="Tafer H."/>
            <person name="Vignal A."/>
            <person name="Lee T."/>
            <person name="Kim K.W."/>
            <person name="Sheng Z."/>
            <person name="An Y."/>
            <person name="Searle S."/>
            <person name="Herrero J."/>
            <person name="Groenen M.A."/>
            <person name="Crooijmans R.P."/>
            <person name="Faraut T."/>
            <person name="Cai Q."/>
            <person name="Webster R.G."/>
            <person name="Aldridge J.R."/>
            <person name="Warren W.C."/>
            <person name="Bartschat S."/>
            <person name="Kehr S."/>
            <person name="Marz M."/>
            <person name="Stadler P.F."/>
            <person name="Smith J."/>
            <person name="Kraus R.H."/>
            <person name="Zhao Y."/>
            <person name="Ren L."/>
            <person name="Fei J."/>
            <person name="Morisson M."/>
            <person name="Kaiser P."/>
            <person name="Griffin D.K."/>
            <person name="Rao M."/>
            <person name="Pitel F."/>
            <person name="Wang J."/>
            <person name="Li N."/>
        </authorList>
    </citation>
    <scope>NUCLEOTIDE SEQUENCE [LARGE SCALE GENOMIC DNA]</scope>
</reference>
<evidence type="ECO:0000313" key="2">
    <source>
        <dbReference type="Proteomes" id="UP000296049"/>
    </source>
</evidence>
<organism evidence="1 2">
    <name type="scientific">Anas platyrhynchos</name>
    <name type="common">Mallard</name>
    <name type="synonym">Anas boschas</name>
    <dbReference type="NCBI Taxonomy" id="8839"/>
    <lineage>
        <taxon>Eukaryota</taxon>
        <taxon>Metazoa</taxon>
        <taxon>Chordata</taxon>
        <taxon>Craniata</taxon>
        <taxon>Vertebrata</taxon>
        <taxon>Euteleostomi</taxon>
        <taxon>Archelosauria</taxon>
        <taxon>Archosauria</taxon>
        <taxon>Dinosauria</taxon>
        <taxon>Saurischia</taxon>
        <taxon>Theropoda</taxon>
        <taxon>Coelurosauria</taxon>
        <taxon>Aves</taxon>
        <taxon>Neognathae</taxon>
        <taxon>Galloanserae</taxon>
        <taxon>Anseriformes</taxon>
        <taxon>Anatidae</taxon>
        <taxon>Anatinae</taxon>
        <taxon>Anas</taxon>
    </lineage>
</organism>
<dbReference type="Proteomes" id="UP000296049">
    <property type="component" value="Unassembled WGS sequence"/>
</dbReference>
<gene>
    <name evidence="1" type="ORF">Anapl_01569</name>
</gene>
<accession>R0JX38</accession>
<dbReference type="EMBL" id="KB743040">
    <property type="protein sequence ID" value="EOB01822.1"/>
    <property type="molecule type" value="Genomic_DNA"/>
</dbReference>
<proteinExistence type="predicted"/>
<dbReference type="AlphaFoldDB" id="R0JX38"/>
<evidence type="ECO:0000313" key="1">
    <source>
        <dbReference type="EMBL" id="EOB01822.1"/>
    </source>
</evidence>
<protein>
    <submittedName>
        <fullName evidence="1">Uncharacterized protein</fullName>
    </submittedName>
</protein>
<keyword evidence="2" id="KW-1185">Reference proteome</keyword>
<sequence length="136" mass="14718">MVVELCGADRTERRLSQTVILTPALVLQMLHPSNDPKQPQAPRDGEGLFCKELQAMLFPTESPLESRNAQRSQLLLIPQHTQVFSSVGHVEPSPCSPREILALIGAVLPSVGHVEPSPYSPGEILALIGVRTPLGL</sequence>
<name>R0JX38_ANAPL</name>